<evidence type="ECO:0000313" key="3">
    <source>
        <dbReference type="EMBL" id="MBF4694267.1"/>
    </source>
</evidence>
<dbReference type="SUPFAM" id="SSF50151">
    <property type="entry name" value="SacY-like RNA-binding domain"/>
    <property type="match status" value="1"/>
</dbReference>
<evidence type="ECO:0000256" key="1">
    <source>
        <dbReference type="ARBA" id="ARBA00022737"/>
    </source>
</evidence>
<dbReference type="InterPro" id="IPR050661">
    <property type="entry name" value="BglG_antiterminators"/>
</dbReference>
<dbReference type="InterPro" id="IPR004341">
    <property type="entry name" value="CAT_RNA-bd_dom"/>
</dbReference>
<dbReference type="Pfam" id="PF00874">
    <property type="entry name" value="PRD"/>
    <property type="match status" value="2"/>
</dbReference>
<dbReference type="PANTHER" id="PTHR30185:SF15">
    <property type="entry name" value="CRYPTIC BETA-GLUCOSIDE BGL OPERON ANTITERMINATOR"/>
    <property type="match status" value="1"/>
</dbReference>
<organism evidence="3 4">
    <name type="scientific">Fusibacter ferrireducens</name>
    <dbReference type="NCBI Taxonomy" id="2785058"/>
    <lineage>
        <taxon>Bacteria</taxon>
        <taxon>Bacillati</taxon>
        <taxon>Bacillota</taxon>
        <taxon>Clostridia</taxon>
        <taxon>Eubacteriales</taxon>
        <taxon>Eubacteriales Family XII. Incertae Sedis</taxon>
        <taxon>Fusibacter</taxon>
    </lineage>
</organism>
<dbReference type="Proteomes" id="UP000614200">
    <property type="component" value="Unassembled WGS sequence"/>
</dbReference>
<dbReference type="NCBIfam" id="NF046042">
    <property type="entry name" value="LicT"/>
    <property type="match status" value="1"/>
</dbReference>
<keyword evidence="1" id="KW-0677">Repeat</keyword>
<reference evidence="3 4" key="1">
    <citation type="submission" date="2020-11" db="EMBL/GenBank/DDBJ databases">
        <title>Fusibacter basophilias sp. nov.</title>
        <authorList>
            <person name="Qiu D."/>
        </authorList>
    </citation>
    <scope>NUCLEOTIDE SEQUENCE [LARGE SCALE GENOMIC DNA]</scope>
    <source>
        <strain evidence="3 4">Q10-2</strain>
    </source>
</reference>
<dbReference type="InterPro" id="IPR036650">
    <property type="entry name" value="CAT_RNA-bd_dom_sf"/>
</dbReference>
<sequence length="276" mass="32066">MVVEKVINNNLVRSYNEDNTEVLVIGCGLGFKKKPGDVIETSLIEKIYTIQDKKTSNQLIELLSSVPNEHIQTANAIVSYAKKALDCKISDNIYISLTDHLSYAIQRYEEGINFKNALIWEIKKYYSREYKVGLEALNIIETRLNIRLPEDEAGYIALHLVGASLKVGNVMESTDMLGMIQNILQIVKYQLNIEFDEESIHYERFLTHLKFFAQRIISNKSLEDDNEELIKTIQKEYKREYKCALKIREYIESHFSKFLTDTELIYLTVHIKRIAL</sequence>
<gene>
    <name evidence="3" type="ORF">ISU02_14180</name>
</gene>
<dbReference type="SMART" id="SM01061">
    <property type="entry name" value="CAT_RBD"/>
    <property type="match status" value="1"/>
</dbReference>
<keyword evidence="4" id="KW-1185">Reference proteome</keyword>
<dbReference type="InterPro" id="IPR036634">
    <property type="entry name" value="PRD_sf"/>
</dbReference>
<evidence type="ECO:0000313" key="4">
    <source>
        <dbReference type="Proteomes" id="UP000614200"/>
    </source>
</evidence>
<dbReference type="Gene3D" id="2.30.24.10">
    <property type="entry name" value="CAT RNA-binding domain"/>
    <property type="match status" value="1"/>
</dbReference>
<feature type="domain" description="PRD" evidence="2">
    <location>
        <begin position="171"/>
        <end position="276"/>
    </location>
</feature>
<feature type="domain" description="PRD" evidence="2">
    <location>
        <begin position="65"/>
        <end position="170"/>
    </location>
</feature>
<protein>
    <submittedName>
        <fullName evidence="3">PRD domain-containing protein</fullName>
    </submittedName>
</protein>
<dbReference type="Gene3D" id="1.10.1790.10">
    <property type="entry name" value="PRD domain"/>
    <property type="match status" value="2"/>
</dbReference>
<dbReference type="EMBL" id="JADKNH010000008">
    <property type="protein sequence ID" value="MBF4694267.1"/>
    <property type="molecule type" value="Genomic_DNA"/>
</dbReference>
<comment type="caution">
    <text evidence="3">The sequence shown here is derived from an EMBL/GenBank/DDBJ whole genome shotgun (WGS) entry which is preliminary data.</text>
</comment>
<dbReference type="InterPro" id="IPR011608">
    <property type="entry name" value="PRD"/>
</dbReference>
<evidence type="ECO:0000259" key="2">
    <source>
        <dbReference type="PROSITE" id="PS51372"/>
    </source>
</evidence>
<dbReference type="PROSITE" id="PS51372">
    <property type="entry name" value="PRD_2"/>
    <property type="match status" value="2"/>
</dbReference>
<accession>A0ABR9ZUX2</accession>
<dbReference type="PANTHER" id="PTHR30185">
    <property type="entry name" value="CRYPTIC BETA-GLUCOSIDE BGL OPERON ANTITERMINATOR"/>
    <property type="match status" value="1"/>
</dbReference>
<proteinExistence type="predicted"/>
<dbReference type="SUPFAM" id="SSF63520">
    <property type="entry name" value="PTS-regulatory domain, PRD"/>
    <property type="match status" value="2"/>
</dbReference>
<name>A0ABR9ZUX2_9FIRM</name>
<dbReference type="RefSeq" id="WP_194702503.1">
    <property type="nucleotide sequence ID" value="NZ_JADKNH010000008.1"/>
</dbReference>
<dbReference type="Pfam" id="PF03123">
    <property type="entry name" value="CAT_RBD"/>
    <property type="match status" value="1"/>
</dbReference>